<sequence>WPPRSPDFTPPDFYIWGFLKDAVFHQSPTTRQDMMDRIRNACRAIPANVLLKLVESFEKRVRVCRAVDGGVF</sequence>
<dbReference type="Proteomes" id="UP000008237">
    <property type="component" value="Unassembled WGS sequence"/>
</dbReference>
<gene>
    <name evidence="1" type="ORF">EAI_12588</name>
</gene>
<dbReference type="PANTHER" id="PTHR47326">
    <property type="entry name" value="TRANSPOSABLE ELEMENT TC3 TRANSPOSASE-LIKE PROTEIN"/>
    <property type="match status" value="1"/>
</dbReference>
<evidence type="ECO:0008006" key="3">
    <source>
        <dbReference type="Google" id="ProtNLM"/>
    </source>
</evidence>
<proteinExistence type="predicted"/>
<dbReference type="GO" id="GO:0003676">
    <property type="term" value="F:nucleic acid binding"/>
    <property type="evidence" value="ECO:0007669"/>
    <property type="project" value="InterPro"/>
</dbReference>
<dbReference type="InterPro" id="IPR036397">
    <property type="entry name" value="RNaseH_sf"/>
</dbReference>
<evidence type="ECO:0000313" key="1">
    <source>
        <dbReference type="EMBL" id="EFN87283.1"/>
    </source>
</evidence>
<dbReference type="InParanoid" id="E2BAI9"/>
<feature type="non-terminal residue" evidence="1">
    <location>
        <position position="72"/>
    </location>
</feature>
<dbReference type="Gene3D" id="3.30.420.10">
    <property type="entry name" value="Ribonuclease H-like superfamily/Ribonuclease H"/>
    <property type="match status" value="1"/>
</dbReference>
<dbReference type="EMBL" id="GL446759">
    <property type="protein sequence ID" value="EFN87283.1"/>
    <property type="molecule type" value="Genomic_DNA"/>
</dbReference>
<protein>
    <recommendedName>
        <fullName evidence="3">Transposable element Tc1 transposase</fullName>
    </recommendedName>
</protein>
<reference evidence="1 2" key="1">
    <citation type="journal article" date="2010" name="Science">
        <title>Genomic comparison of the ants Camponotus floridanus and Harpegnathos saltator.</title>
        <authorList>
            <person name="Bonasio R."/>
            <person name="Zhang G."/>
            <person name="Ye C."/>
            <person name="Mutti N.S."/>
            <person name="Fang X."/>
            <person name="Qin N."/>
            <person name="Donahue G."/>
            <person name="Yang P."/>
            <person name="Li Q."/>
            <person name="Li C."/>
            <person name="Zhang P."/>
            <person name="Huang Z."/>
            <person name="Berger S.L."/>
            <person name="Reinberg D."/>
            <person name="Wang J."/>
            <person name="Liebig J."/>
        </authorList>
    </citation>
    <scope>NUCLEOTIDE SEQUENCE [LARGE SCALE GENOMIC DNA]</scope>
    <source>
        <strain evidence="1 2">R22 G/1</strain>
    </source>
</reference>
<name>E2BAI9_HARSA</name>
<dbReference type="STRING" id="610380.E2BAI9"/>
<accession>E2BAI9</accession>
<organism evidence="2">
    <name type="scientific">Harpegnathos saltator</name>
    <name type="common">Jerdon's jumping ant</name>
    <dbReference type="NCBI Taxonomy" id="610380"/>
    <lineage>
        <taxon>Eukaryota</taxon>
        <taxon>Metazoa</taxon>
        <taxon>Ecdysozoa</taxon>
        <taxon>Arthropoda</taxon>
        <taxon>Hexapoda</taxon>
        <taxon>Insecta</taxon>
        <taxon>Pterygota</taxon>
        <taxon>Neoptera</taxon>
        <taxon>Endopterygota</taxon>
        <taxon>Hymenoptera</taxon>
        <taxon>Apocrita</taxon>
        <taxon>Aculeata</taxon>
        <taxon>Formicoidea</taxon>
        <taxon>Formicidae</taxon>
        <taxon>Ponerinae</taxon>
        <taxon>Ponerini</taxon>
        <taxon>Harpegnathos</taxon>
    </lineage>
</organism>
<dbReference type="PANTHER" id="PTHR47326:SF1">
    <property type="entry name" value="HTH PSQ-TYPE DOMAIN-CONTAINING PROTEIN"/>
    <property type="match status" value="1"/>
</dbReference>
<keyword evidence="2" id="KW-1185">Reference proteome</keyword>
<feature type="non-terminal residue" evidence="1">
    <location>
        <position position="1"/>
    </location>
</feature>
<evidence type="ECO:0000313" key="2">
    <source>
        <dbReference type="Proteomes" id="UP000008237"/>
    </source>
</evidence>
<dbReference type="AlphaFoldDB" id="E2BAI9"/>
<dbReference type="OMA" id="RIRRACQ"/>